<dbReference type="GO" id="GO:0016020">
    <property type="term" value="C:membrane"/>
    <property type="evidence" value="ECO:0007669"/>
    <property type="project" value="UniProtKB-SubCell"/>
</dbReference>
<dbReference type="EMBL" id="WUBL01000063">
    <property type="protein sequence ID" value="KAF2967721.1"/>
    <property type="molecule type" value="Genomic_DNA"/>
</dbReference>
<evidence type="ECO:0000256" key="2">
    <source>
        <dbReference type="ARBA" id="ARBA00006727"/>
    </source>
</evidence>
<feature type="transmembrane region" description="Helical" evidence="3">
    <location>
        <begin position="298"/>
        <end position="318"/>
    </location>
</feature>
<feature type="transmembrane region" description="Helical" evidence="3">
    <location>
        <begin position="478"/>
        <end position="495"/>
    </location>
</feature>
<evidence type="ECO:0000313" key="5">
    <source>
        <dbReference type="EMBL" id="KAF2967721.1"/>
    </source>
</evidence>
<feature type="transmembrane region" description="Helical" evidence="3">
    <location>
        <begin position="535"/>
        <end position="556"/>
    </location>
</feature>
<keyword evidence="6" id="KW-1185">Reference proteome</keyword>
<dbReference type="Proteomes" id="UP000481858">
    <property type="component" value="Unassembled WGS sequence"/>
</dbReference>
<proteinExistence type="inferred from homology"/>
<comment type="similarity">
    <text evidence="2">Belongs to the major facilitator superfamily. Monocarboxylate porter (TC 2.A.1.13) family.</text>
</comment>
<sequence>MESNKITILITGKLGAISGIGFETVKALAVISSSFHILLGCRLVEKGQNAPEEIKASIEAAKMQIEGQFGKLDVLINNAGIIVYHQVDTMTSPRQSFETNVFGHLAATETLEALLRKSAKPYVIYISSEQGSITKRFDPEYEFHHVRGDHYRMSKAGLNMLAACHRYNFANWGSSAPQAERQDATTITSAFPPISRKKQVVVLLSAFAAIALTIGYNQCFGVFQEYYLSPTQDVLVPGPALQVSPPTALLSFVGTLCYGLTWAGGIFVNPVISRIEHGVWVSANPSTRLWRRRSLRLLTPRTITTVGVFMMSAGFGLASLSTSIWHLLLTQGLLVGLGMSLLYFPLLAPAPEFFTTHRATAMGFILAGGGAGGLIFSPVIRALLSSVGGRWTLRILALFYAIAGLPIAWSVPRSPFTSVSTTEGAERRDTHVSRSLASRPVFIFSAVAAFLQAAGAQLPLAFIPSYTVVLGQTAAEGANLLAVSNAINAVSRILTGYAGDRLGRQNLVVLTLLLSGSSVFAFWLSSVVVTTPASFSLWITFLVFYSFSAGGYYALFPALIAEVFGIHRYASVNAFILFVRGLGTLFGTPVGGQLLGSPLEGPNAYSHVAYWDGALLMGATACCVGVRWADGKGNGWRWVA</sequence>
<dbReference type="PRINTS" id="PR00081">
    <property type="entry name" value="GDHRDH"/>
</dbReference>
<evidence type="ECO:0000256" key="1">
    <source>
        <dbReference type="ARBA" id="ARBA00004141"/>
    </source>
</evidence>
<comment type="subcellular location">
    <subcellularLocation>
        <location evidence="1">Membrane</location>
        <topology evidence="1">Multi-pass membrane protein</topology>
    </subcellularLocation>
</comment>
<evidence type="ECO:0000259" key="4">
    <source>
        <dbReference type="PROSITE" id="PS50850"/>
    </source>
</evidence>
<gene>
    <name evidence="5" type="ORF">GQX73_g5866</name>
</gene>
<dbReference type="FunCoup" id="A0A7C8IMT4">
    <property type="interactions" value="417"/>
</dbReference>
<feature type="transmembrane region" description="Helical" evidence="3">
    <location>
        <begin position="243"/>
        <end position="268"/>
    </location>
</feature>
<dbReference type="OrthoDB" id="6499973at2759"/>
<dbReference type="InterPro" id="IPR020846">
    <property type="entry name" value="MFS_dom"/>
</dbReference>
<dbReference type="InterPro" id="IPR011701">
    <property type="entry name" value="MFS"/>
</dbReference>
<comment type="caution">
    <text evidence="5">The sequence shown here is derived from an EMBL/GenBank/DDBJ whole genome shotgun (WGS) entry which is preliminary data.</text>
</comment>
<dbReference type="SUPFAM" id="SSF51735">
    <property type="entry name" value="NAD(P)-binding Rossmann-fold domains"/>
    <property type="match status" value="1"/>
</dbReference>
<keyword evidence="3" id="KW-1133">Transmembrane helix</keyword>
<name>A0A7C8IMT4_9PEZI</name>
<organism evidence="5 6">
    <name type="scientific">Xylaria multiplex</name>
    <dbReference type="NCBI Taxonomy" id="323545"/>
    <lineage>
        <taxon>Eukaryota</taxon>
        <taxon>Fungi</taxon>
        <taxon>Dikarya</taxon>
        <taxon>Ascomycota</taxon>
        <taxon>Pezizomycotina</taxon>
        <taxon>Sordariomycetes</taxon>
        <taxon>Xylariomycetidae</taxon>
        <taxon>Xylariales</taxon>
        <taxon>Xylariaceae</taxon>
        <taxon>Xylaria</taxon>
    </lineage>
</organism>
<dbReference type="PROSITE" id="PS50850">
    <property type="entry name" value="MFS"/>
    <property type="match status" value="1"/>
</dbReference>
<feature type="transmembrane region" description="Helical" evidence="3">
    <location>
        <begin position="324"/>
        <end position="347"/>
    </location>
</feature>
<dbReference type="PANTHER" id="PTHR11360:SF302">
    <property type="entry name" value="MAJOR FACILITATOR SUPERFAMILY (MFS) PROFILE DOMAIN-CONTAINING PROTEIN"/>
    <property type="match status" value="1"/>
</dbReference>
<dbReference type="Pfam" id="PF00106">
    <property type="entry name" value="adh_short"/>
    <property type="match status" value="1"/>
</dbReference>
<feature type="transmembrane region" description="Helical" evidence="3">
    <location>
        <begin position="507"/>
        <end position="529"/>
    </location>
</feature>
<reference evidence="5 6" key="1">
    <citation type="submission" date="2019-12" db="EMBL/GenBank/DDBJ databases">
        <title>Draft genome sequence of the ascomycete Xylaria multiplex DSM 110363.</title>
        <authorList>
            <person name="Buettner E."/>
            <person name="Kellner H."/>
        </authorList>
    </citation>
    <scope>NUCLEOTIDE SEQUENCE [LARGE SCALE GENOMIC DNA]</scope>
    <source>
        <strain evidence="5 6">DSM 110363</strain>
    </source>
</reference>
<accession>A0A7C8IMT4</accession>
<feature type="transmembrane region" description="Helical" evidence="3">
    <location>
        <begin position="391"/>
        <end position="411"/>
    </location>
</feature>
<keyword evidence="3" id="KW-0812">Transmembrane</keyword>
<dbReference type="SUPFAM" id="SSF103473">
    <property type="entry name" value="MFS general substrate transporter"/>
    <property type="match status" value="1"/>
</dbReference>
<dbReference type="InterPro" id="IPR002347">
    <property type="entry name" value="SDR_fam"/>
</dbReference>
<protein>
    <recommendedName>
        <fullName evidence="4">Major facilitator superfamily (MFS) profile domain-containing protein</fullName>
    </recommendedName>
</protein>
<feature type="transmembrane region" description="Helical" evidence="3">
    <location>
        <begin position="568"/>
        <end position="588"/>
    </location>
</feature>
<dbReference type="InterPro" id="IPR036291">
    <property type="entry name" value="NAD(P)-bd_dom_sf"/>
</dbReference>
<keyword evidence="3" id="KW-0472">Membrane</keyword>
<feature type="transmembrane region" description="Helical" evidence="3">
    <location>
        <begin position="608"/>
        <end position="629"/>
    </location>
</feature>
<dbReference type="Pfam" id="PF07690">
    <property type="entry name" value="MFS_1"/>
    <property type="match status" value="1"/>
</dbReference>
<dbReference type="InParanoid" id="A0A7C8IMT4"/>
<dbReference type="Gene3D" id="3.40.50.720">
    <property type="entry name" value="NAD(P)-binding Rossmann-like Domain"/>
    <property type="match status" value="1"/>
</dbReference>
<feature type="transmembrane region" description="Helical" evidence="3">
    <location>
        <begin position="441"/>
        <end position="466"/>
    </location>
</feature>
<dbReference type="InterPro" id="IPR050327">
    <property type="entry name" value="Proton-linked_MCT"/>
</dbReference>
<feature type="domain" description="Major facilitator superfamily (MFS) profile" evidence="4">
    <location>
        <begin position="441"/>
        <end position="640"/>
    </location>
</feature>
<evidence type="ECO:0000313" key="6">
    <source>
        <dbReference type="Proteomes" id="UP000481858"/>
    </source>
</evidence>
<dbReference type="Gene3D" id="1.20.1250.20">
    <property type="entry name" value="MFS general substrate transporter like domains"/>
    <property type="match status" value="1"/>
</dbReference>
<dbReference type="GO" id="GO:0022857">
    <property type="term" value="F:transmembrane transporter activity"/>
    <property type="evidence" value="ECO:0007669"/>
    <property type="project" value="InterPro"/>
</dbReference>
<dbReference type="AlphaFoldDB" id="A0A7C8IMT4"/>
<feature type="transmembrane region" description="Helical" evidence="3">
    <location>
        <begin position="200"/>
        <end position="223"/>
    </location>
</feature>
<dbReference type="InterPro" id="IPR036259">
    <property type="entry name" value="MFS_trans_sf"/>
</dbReference>
<feature type="transmembrane region" description="Helical" evidence="3">
    <location>
        <begin position="359"/>
        <end position="379"/>
    </location>
</feature>
<evidence type="ECO:0000256" key="3">
    <source>
        <dbReference type="SAM" id="Phobius"/>
    </source>
</evidence>
<dbReference type="PANTHER" id="PTHR11360">
    <property type="entry name" value="MONOCARBOXYLATE TRANSPORTER"/>
    <property type="match status" value="1"/>
</dbReference>